<reference evidence="2 3" key="1">
    <citation type="submission" date="2016-10" db="EMBL/GenBank/DDBJ databases">
        <authorList>
            <person name="de Groot N.N."/>
        </authorList>
    </citation>
    <scope>NUCLEOTIDE SEQUENCE [LARGE SCALE GENOMIC DNA]</scope>
    <source>
        <strain evidence="2 3">DSM 8512</strain>
    </source>
</reference>
<organism evidence="2 3">
    <name type="scientific">Paracoccus alcaliphilus</name>
    <dbReference type="NCBI Taxonomy" id="34002"/>
    <lineage>
        <taxon>Bacteria</taxon>
        <taxon>Pseudomonadati</taxon>
        <taxon>Pseudomonadota</taxon>
        <taxon>Alphaproteobacteria</taxon>
        <taxon>Rhodobacterales</taxon>
        <taxon>Paracoccaceae</taxon>
        <taxon>Paracoccus</taxon>
    </lineage>
</organism>
<sequence length="361" mass="38976">MGVAMADPHRIATPRPSAQRLSEDIGDVLTAIRRLIAEDEALVTARNGVMQSRSDAAARLIETPREEVEDPAEALARRYGGNAALARQMAQEGSDLLTRHPRVTETDDDTGSDTADSGGDWPLGNLANAPDAPRPLAVADPIAEPHNDLARRIAATIADDDADQNGDQPPAPIWAPLKLVRPTAPQDDPAQVAQSTPPVAFDEDYDWKARMRPDPVEANAAAEDPGIPLSAAEQDEQPSDAAPAQPDEVVLTMPLTPALDPQPLAGFPLPFTVSSFGIDLSNRIAPDTSTDMPKAEAQTAPTEPESPADVLSSEEQSIRELLREMIREELFGELGQRFSRNLRTVIRREVAVMIDDQLERL</sequence>
<proteinExistence type="predicted"/>
<feature type="region of interest" description="Disordered" evidence="1">
    <location>
        <begin position="286"/>
        <end position="312"/>
    </location>
</feature>
<protein>
    <submittedName>
        <fullName evidence="2">Uncharacterized protein</fullName>
    </submittedName>
</protein>
<feature type="region of interest" description="Disordered" evidence="1">
    <location>
        <begin position="87"/>
        <end position="139"/>
    </location>
</feature>
<dbReference type="AlphaFoldDB" id="A0A1H8P3R9"/>
<evidence type="ECO:0000313" key="3">
    <source>
        <dbReference type="Proteomes" id="UP000199054"/>
    </source>
</evidence>
<dbReference type="Proteomes" id="UP000199054">
    <property type="component" value="Unassembled WGS sequence"/>
</dbReference>
<keyword evidence="3" id="KW-1185">Reference proteome</keyword>
<dbReference type="EMBL" id="FODE01000079">
    <property type="protein sequence ID" value="SEO36487.1"/>
    <property type="molecule type" value="Genomic_DNA"/>
</dbReference>
<name>A0A1H8P3R9_9RHOB</name>
<evidence type="ECO:0000313" key="2">
    <source>
        <dbReference type="EMBL" id="SEO36487.1"/>
    </source>
</evidence>
<gene>
    <name evidence="2" type="ORF">SAMN04489859_10797</name>
</gene>
<dbReference type="STRING" id="34002.SAMN04489859_10797"/>
<evidence type="ECO:0000256" key="1">
    <source>
        <dbReference type="SAM" id="MobiDB-lite"/>
    </source>
</evidence>
<accession>A0A1H8P3R9</accession>